<proteinExistence type="predicted"/>
<dbReference type="EMBL" id="MU795200">
    <property type="protein sequence ID" value="KAJ3808756.1"/>
    <property type="molecule type" value="Genomic_DNA"/>
</dbReference>
<organism evidence="1 2">
    <name type="scientific">Lentinula aff. lateritia</name>
    <dbReference type="NCBI Taxonomy" id="2804960"/>
    <lineage>
        <taxon>Eukaryota</taxon>
        <taxon>Fungi</taxon>
        <taxon>Dikarya</taxon>
        <taxon>Basidiomycota</taxon>
        <taxon>Agaricomycotina</taxon>
        <taxon>Agaricomycetes</taxon>
        <taxon>Agaricomycetidae</taxon>
        <taxon>Agaricales</taxon>
        <taxon>Marasmiineae</taxon>
        <taxon>Omphalotaceae</taxon>
        <taxon>Lentinula</taxon>
    </lineage>
</organism>
<feature type="non-terminal residue" evidence="1">
    <location>
        <position position="569"/>
    </location>
</feature>
<sequence length="569" mass="62610">MFVAGLNPASLNNANNVPNTTSPPLQSIQPPPPTHHSRNPSLTTLTTVSGADSVNYSISLPPSTTAPNPLRPDPFIILTSRLREILVNQRKITVWDTPTADKVFQVMLIDKDARFPPRKVESSPGALAHSPLSPLTPSSPLHPDGLIAPIWIRKHTMLVPAVFVLFIRLFEADDPSSIYAYSLGGEHNTEFEQRLKELRDLADRRNDKDTDRRKRSTNERGIKLTVVLMASRKLLDDSASGAAGGLGLDARLTFIRRQSGLDSRAALFVLSPIPREELNDFVKSLQTALWDPAVEYYTAHSKRVRQKRNRHQAQSAQSSHRPTPSIVASSSSSNALGVMSALPAPLKPEGWTVRYEYKMASFAEFRGEYEVALKHYQDAYAALTMFSPVPGNGGSRTKRWAEAKVLADTINIKIVKLYLYNSETGLALAQQRLHVKTFPVVAGFTGGAADEGSYEYWSWVSRMWCILAEMLVEGTRIRGSPAESGSRKPSPTPESLLHSAAPGVNPAHTLMHPGWYYLLAAECAERKVGRFVEGITTSISNASNPPTNTSPSTTSRLALYIAHRIALTY</sequence>
<reference evidence="1" key="1">
    <citation type="submission" date="2022-09" db="EMBL/GenBank/DDBJ databases">
        <title>A Global Phylogenomic Analysis of the Shiitake Genus Lentinula.</title>
        <authorList>
            <consortium name="DOE Joint Genome Institute"/>
            <person name="Sierra-Patev S."/>
            <person name="Min B."/>
            <person name="Naranjo-Ortiz M."/>
            <person name="Looney B."/>
            <person name="Konkel Z."/>
            <person name="Slot J.C."/>
            <person name="Sakamoto Y."/>
            <person name="Steenwyk J.L."/>
            <person name="Rokas A."/>
            <person name="Carro J."/>
            <person name="Camarero S."/>
            <person name="Ferreira P."/>
            <person name="Molpeceres G."/>
            <person name="Ruiz-Duenas F.J."/>
            <person name="Serrano A."/>
            <person name="Henrissat B."/>
            <person name="Drula E."/>
            <person name="Hughes K.W."/>
            <person name="Mata J.L."/>
            <person name="Ishikawa N.K."/>
            <person name="Vargas-Isla R."/>
            <person name="Ushijima S."/>
            <person name="Smith C.A."/>
            <person name="Ahrendt S."/>
            <person name="Andreopoulos W."/>
            <person name="He G."/>
            <person name="Labutti K."/>
            <person name="Lipzen A."/>
            <person name="Ng V."/>
            <person name="Riley R."/>
            <person name="Sandor L."/>
            <person name="Barry K."/>
            <person name="Martinez A.T."/>
            <person name="Xiao Y."/>
            <person name="Gibbons J.G."/>
            <person name="Terashima K."/>
            <person name="Grigoriev I.V."/>
            <person name="Hibbett D.S."/>
        </authorList>
    </citation>
    <scope>NUCLEOTIDE SEQUENCE</scope>
    <source>
        <strain evidence="1">TMI1499</strain>
    </source>
</reference>
<accession>A0ACC1TW16</accession>
<dbReference type="Proteomes" id="UP001163835">
    <property type="component" value="Unassembled WGS sequence"/>
</dbReference>
<gene>
    <name evidence="1" type="ORF">F5876DRAFT_45357</name>
</gene>
<protein>
    <submittedName>
        <fullName evidence="1">Uncharacterized protein</fullName>
    </submittedName>
</protein>
<name>A0ACC1TW16_9AGAR</name>
<evidence type="ECO:0000313" key="2">
    <source>
        <dbReference type="Proteomes" id="UP001163835"/>
    </source>
</evidence>
<evidence type="ECO:0000313" key="1">
    <source>
        <dbReference type="EMBL" id="KAJ3808756.1"/>
    </source>
</evidence>
<comment type="caution">
    <text evidence="1">The sequence shown here is derived from an EMBL/GenBank/DDBJ whole genome shotgun (WGS) entry which is preliminary data.</text>
</comment>
<keyword evidence="2" id="KW-1185">Reference proteome</keyword>